<evidence type="ECO:0000259" key="2">
    <source>
        <dbReference type="Pfam" id="PF01636"/>
    </source>
</evidence>
<comment type="similarity">
    <text evidence="1">Belongs to the pseudomonas-type ThrB family.</text>
</comment>
<name>A0A378KZD0_9GAMM</name>
<dbReference type="Proteomes" id="UP000254230">
    <property type="component" value="Unassembled WGS sequence"/>
</dbReference>
<accession>A0A378KZD0</accession>
<evidence type="ECO:0000313" key="4">
    <source>
        <dbReference type="EMBL" id="STY17210.1"/>
    </source>
</evidence>
<organism evidence="4 6">
    <name type="scientific">Legionella quateirensis</name>
    <dbReference type="NCBI Taxonomy" id="45072"/>
    <lineage>
        <taxon>Bacteria</taxon>
        <taxon>Pseudomonadati</taxon>
        <taxon>Pseudomonadota</taxon>
        <taxon>Gammaproteobacteria</taxon>
        <taxon>Legionellales</taxon>
        <taxon>Legionellaceae</taxon>
        <taxon>Legionella</taxon>
    </lineage>
</organism>
<proteinExistence type="inferred from homology"/>
<keyword evidence="4" id="KW-0418">Kinase</keyword>
<sequence>MSARADTLFKPQRINKSILSDDDVKEVLINVYPSIFSAEQFADGSACLLCCGVNDTYKISIADNNYIYRIYTHQWKTKEAILAEIGVINDLKEELDMAHYPINTESGKWITGIEMPEGTRYGVLLSYVAGNMTACTLETSYLIGQQLALLHDAFDEQTYRDDLHIYNEGSLIKKPFATILKAMQTSRNGSIEQLKKCTSAISALPMPRLSRTAYGLCHGDAHFNNTVISTGGKIEFIDFDLCGYGARTYDLATLMWKIELRTDTRAQKSRMQLALLRGYEHVRELTDEEKKSIPTFVAWRHIFWMGAQAKLLPNLYGYLLLSNDYYKTHLGWLENWIAQGHSDCTKMILSGDLQLQPNDTVSITDLQIEWWQKQRTGLITRLIREASLQRDVMHFAHLHSEDNLVQAVNIAESSAHLTNAI</sequence>
<evidence type="ECO:0000313" key="6">
    <source>
        <dbReference type="Proteomes" id="UP000254230"/>
    </source>
</evidence>
<dbReference type="GO" id="GO:0019202">
    <property type="term" value="F:amino acid kinase activity"/>
    <property type="evidence" value="ECO:0007669"/>
    <property type="project" value="TreeGrafter"/>
</dbReference>
<reference evidence="4 6" key="2">
    <citation type="submission" date="2018-06" db="EMBL/GenBank/DDBJ databases">
        <authorList>
            <consortium name="Pathogen Informatics"/>
            <person name="Doyle S."/>
        </authorList>
    </citation>
    <scope>NUCLEOTIDE SEQUENCE [LARGE SCALE GENOMIC DNA]</scope>
    <source>
        <strain evidence="4 6">NCTC12376</strain>
    </source>
</reference>
<dbReference type="STRING" id="45072.Lqua_0823"/>
<dbReference type="Proteomes" id="UP000054639">
    <property type="component" value="Unassembled WGS sequence"/>
</dbReference>
<evidence type="ECO:0000313" key="3">
    <source>
        <dbReference type="EMBL" id="KTD52990.1"/>
    </source>
</evidence>
<evidence type="ECO:0000313" key="5">
    <source>
        <dbReference type="Proteomes" id="UP000054639"/>
    </source>
</evidence>
<dbReference type="InterPro" id="IPR050249">
    <property type="entry name" value="Pseudomonas-type_ThrB"/>
</dbReference>
<keyword evidence="5" id="KW-1185">Reference proteome</keyword>
<dbReference type="InterPro" id="IPR002575">
    <property type="entry name" value="Aminoglycoside_PTrfase"/>
</dbReference>
<dbReference type="EMBL" id="LNYR01000006">
    <property type="protein sequence ID" value="KTD52990.1"/>
    <property type="molecule type" value="Genomic_DNA"/>
</dbReference>
<feature type="domain" description="Aminoglycoside phosphotransferase" evidence="2">
    <location>
        <begin position="54"/>
        <end position="285"/>
    </location>
</feature>
<keyword evidence="4" id="KW-0808">Transferase</keyword>
<dbReference type="EMBL" id="UGOW01000001">
    <property type="protein sequence ID" value="STY17210.1"/>
    <property type="molecule type" value="Genomic_DNA"/>
</dbReference>
<dbReference type="PANTHER" id="PTHR21064">
    <property type="entry name" value="AMINOGLYCOSIDE PHOSPHOTRANSFERASE DOMAIN-CONTAINING PROTEIN-RELATED"/>
    <property type="match status" value="1"/>
</dbReference>
<dbReference type="InterPro" id="IPR011009">
    <property type="entry name" value="Kinase-like_dom_sf"/>
</dbReference>
<dbReference type="Pfam" id="PF01636">
    <property type="entry name" value="APH"/>
    <property type="match status" value="1"/>
</dbReference>
<dbReference type="PANTHER" id="PTHR21064:SF6">
    <property type="entry name" value="AMINOGLYCOSIDE PHOSPHOTRANSFERASE DOMAIN-CONTAINING PROTEIN"/>
    <property type="match status" value="1"/>
</dbReference>
<dbReference type="OrthoDB" id="241498at2"/>
<evidence type="ECO:0000256" key="1">
    <source>
        <dbReference type="ARBA" id="ARBA00038240"/>
    </source>
</evidence>
<protein>
    <submittedName>
        <fullName evidence="4">Homoserine kinase</fullName>
    </submittedName>
</protein>
<dbReference type="SUPFAM" id="SSF56112">
    <property type="entry name" value="Protein kinase-like (PK-like)"/>
    <property type="match status" value="1"/>
</dbReference>
<dbReference type="Gene3D" id="3.90.1200.10">
    <property type="match status" value="1"/>
</dbReference>
<gene>
    <name evidence="3" type="ORF">Lqua_0823</name>
    <name evidence="4" type="ORF">NCTC12376_01004</name>
</gene>
<dbReference type="RefSeq" id="WP_058473008.1">
    <property type="nucleotide sequence ID" value="NZ_CAAAIL010000018.1"/>
</dbReference>
<dbReference type="AlphaFoldDB" id="A0A378KZD0"/>
<reference evidence="3 5" key="1">
    <citation type="submission" date="2015-11" db="EMBL/GenBank/DDBJ databases">
        <title>Genomic analysis of 38 Legionella species identifies large and diverse effector repertoires.</title>
        <authorList>
            <person name="Burstein D."/>
            <person name="Amaro F."/>
            <person name="Zusman T."/>
            <person name="Lifshitz Z."/>
            <person name="Cohen O."/>
            <person name="Gilbert J.A."/>
            <person name="Pupko T."/>
            <person name="Shuman H.A."/>
            <person name="Segal G."/>
        </authorList>
    </citation>
    <scope>NUCLEOTIDE SEQUENCE [LARGE SCALE GENOMIC DNA]</scope>
    <source>
        <strain evidence="3 5">ATCC 49507</strain>
    </source>
</reference>